<dbReference type="InterPro" id="IPR049560">
    <property type="entry name" value="MeTrfase_RsmB-F_NOP2_cat"/>
</dbReference>
<keyword evidence="4 5" id="KW-0694">RNA-binding</keyword>
<evidence type="ECO:0000259" key="6">
    <source>
        <dbReference type="PROSITE" id="PS51686"/>
    </source>
</evidence>
<dbReference type="InterPro" id="IPR004573">
    <property type="entry name" value="rRNA_ssu_MeTfrase_B"/>
</dbReference>
<evidence type="ECO:0000256" key="2">
    <source>
        <dbReference type="ARBA" id="ARBA00022679"/>
    </source>
</evidence>
<dbReference type="GO" id="GO:0008649">
    <property type="term" value="F:rRNA methyltransferase activity"/>
    <property type="evidence" value="ECO:0007669"/>
    <property type="project" value="InterPro"/>
</dbReference>
<feature type="binding site" evidence="5">
    <location>
        <position position="342"/>
    </location>
    <ligand>
        <name>S-adenosyl-L-methionine</name>
        <dbReference type="ChEBI" id="CHEBI:59789"/>
    </ligand>
</feature>
<comment type="similarity">
    <text evidence="5">Belongs to the class I-like SAM-binding methyltransferase superfamily. RsmB/NOP family.</text>
</comment>
<name>C9YER3_CURXX</name>
<dbReference type="SUPFAM" id="SSF48013">
    <property type="entry name" value="NusB-like"/>
    <property type="match status" value="1"/>
</dbReference>
<feature type="binding site" evidence="5">
    <location>
        <begin position="275"/>
        <end position="281"/>
    </location>
    <ligand>
        <name>S-adenosyl-L-methionine</name>
        <dbReference type="ChEBI" id="CHEBI:59789"/>
    </ligand>
</feature>
<dbReference type="InterPro" id="IPR035926">
    <property type="entry name" value="NusB-like_sf"/>
</dbReference>
<dbReference type="EC" id="2.1.1.61" evidence="7"/>
<dbReference type="GO" id="GO:0003723">
    <property type="term" value="F:RNA binding"/>
    <property type="evidence" value="ECO:0007669"/>
    <property type="project" value="UniProtKB-UniRule"/>
</dbReference>
<dbReference type="InterPro" id="IPR001678">
    <property type="entry name" value="MeTrfase_RsmB-F_NOP2_dom"/>
</dbReference>
<evidence type="ECO:0000256" key="4">
    <source>
        <dbReference type="ARBA" id="ARBA00022884"/>
    </source>
</evidence>
<dbReference type="Gene3D" id="3.30.70.1170">
    <property type="entry name" value="Sun protein, domain 3"/>
    <property type="match status" value="1"/>
</dbReference>
<evidence type="ECO:0000313" key="7">
    <source>
        <dbReference type="EMBL" id="CBA32151.1"/>
    </source>
</evidence>
<feature type="active site" description="Nucleophile" evidence="5">
    <location>
        <position position="395"/>
    </location>
</feature>
<evidence type="ECO:0000256" key="5">
    <source>
        <dbReference type="PROSITE-ProRule" id="PRU01023"/>
    </source>
</evidence>
<accession>C9YER3</accession>
<dbReference type="PANTHER" id="PTHR22807">
    <property type="entry name" value="NOP2 YEAST -RELATED NOL1/NOP2/FMU SUN DOMAIN-CONTAINING"/>
    <property type="match status" value="1"/>
</dbReference>
<dbReference type="Gene3D" id="3.40.50.150">
    <property type="entry name" value="Vaccinia Virus protein VP39"/>
    <property type="match status" value="1"/>
</dbReference>
<dbReference type="GO" id="GO:0004808">
    <property type="term" value="F:tRNA (5-methylaminomethyl-2-thiouridylate)(34)-methyltransferase activity"/>
    <property type="evidence" value="ECO:0007669"/>
    <property type="project" value="UniProtKB-EC"/>
</dbReference>
<dbReference type="InterPro" id="IPR054728">
    <property type="entry name" value="RsmB-like_ferredoxin"/>
</dbReference>
<reference evidence="7" key="1">
    <citation type="journal article" date="2010" name="Nature">
        <title>The Dynamic genome of Hydra.</title>
        <authorList>
            <person name="Chapman J.A."/>
            <person name="Kirkness E.F."/>
            <person name="Simakov O."/>
            <person name="Hampson S.E."/>
            <person name="Mitros T."/>
            <person name="Weinmaier T."/>
            <person name="Rattei T."/>
            <person name="Balasubramanian P.G."/>
            <person name="Borman J."/>
            <person name="Busam D."/>
            <person name="Disbennett K."/>
            <person name="Pfannkoch C."/>
            <person name="Sumin N."/>
            <person name="Sutton G."/>
            <person name="Viswanathan L."/>
            <person name="Walenz B."/>
            <person name="Goodstein D.M."/>
            <person name="Hellsten U."/>
            <person name="Kawashima T."/>
            <person name="Prochnik S.E."/>
            <person name="Putnam N.H."/>
            <person name="Shu S."/>
            <person name="Blumberg B."/>
            <person name="Dana C.E."/>
            <person name="Gee L."/>
            <person name="Kibler D.F."/>
            <person name="Law L."/>
            <person name="Lindgens D."/>
            <person name="Martinez D.E."/>
            <person name="Peng J."/>
            <person name="Wigge P.A."/>
            <person name="Bertulat B."/>
            <person name="Guder C."/>
            <person name="Nakamura Y."/>
            <person name="Ozbek S."/>
            <person name="Watanabe H."/>
            <person name="Khalturin K."/>
            <person name="Hemmrich G."/>
            <person name="Franke A."/>
            <person name="Augustin R."/>
            <person name="Fraune S."/>
            <person name="Hayakawa E."/>
            <person name="Hayakawa S."/>
            <person name="Hirose M."/>
            <person name="Hwang J."/>
            <person name="Ikeo K."/>
            <person name="Nishimiya-Fujisawa C."/>
            <person name="Ogura A."/>
            <person name="Takahashi T."/>
            <person name="Steinmetz P.R."/>
            <person name="Zhang X."/>
            <person name="Aufschnaiter R."/>
            <person name="Eder M.K."/>
            <person name="Gorny A.K."/>
            <person name="Salvenmoser W."/>
            <person name="Heimberg A.M."/>
            <person name="Wheeler B.M."/>
            <person name="Peterson K.J."/>
            <person name="Boettger A."/>
            <person name="Tischler P."/>
            <person name="Wolf A."/>
            <person name="Gojobori T."/>
            <person name="Remington K.A."/>
            <person name="Strausberg R.L."/>
            <person name="Venter J."/>
            <person name="Technau U."/>
            <person name="Hobmayer B."/>
            <person name="Bosch T.C."/>
            <person name="Holstein T.W."/>
            <person name="Fujisawa T."/>
            <person name="Bode H.R."/>
            <person name="David C.N."/>
            <person name="Rokhsar D.S."/>
            <person name="Steele R.E."/>
        </authorList>
    </citation>
    <scope>NUCLEOTIDE SEQUENCE</scope>
</reference>
<keyword evidence="1 5" id="KW-0489">Methyltransferase</keyword>
<keyword evidence="3 5" id="KW-0949">S-adenosyl-L-methionine</keyword>
<sequence length="457" mass="50358">MPDGWVLNQAQRSRKKMTDIERAPPLWRQLQATVVVLMDVADGVSGSVAMERVPAHLRGGVQALSFRAWRNMGRAKAIRAQLAKRPPPVAVDTLLCLVLALVWDTSHALYDEFTLVNQAVECAKKTPSAAAQANFINACLRRFLREREALVTATNDRPEARWNHPAWWIKRVKEEHPQDWQTILQNANRHPPMTLRVNVRKVQASEYHQQLKSAGIDVALESGSLLELTKAVPVSALPGFSEGLVSVQDGAAQMAAKLLLAGVPAHGHPRILDACAAPGGKTAHLLELCDAEVLALEVDGQRAERIHQTLSRLGLTANVQTADAADTGTWWNGNPFDYVLLDAPCTASGIVRRHPDIRWLRRESDVLQLAMEQKKLLAALWSTLKPGGKLLYCTCSIFRAEGADQVKSFLESNKDAVLLPSPGHLLPQSGQSGQDVADNQHGDHDGFFYALFEKKHF</sequence>
<evidence type="ECO:0000256" key="1">
    <source>
        <dbReference type="ARBA" id="ARBA00022603"/>
    </source>
</evidence>
<dbReference type="SUPFAM" id="SSF53335">
    <property type="entry name" value="S-adenosyl-L-methionine-dependent methyltransferases"/>
    <property type="match status" value="1"/>
</dbReference>
<feature type="domain" description="SAM-dependent MTase RsmB/NOP-type" evidence="6">
    <location>
        <begin position="183"/>
        <end position="455"/>
    </location>
</feature>
<proteinExistence type="inferred from homology"/>
<dbReference type="CDD" id="cd02440">
    <property type="entry name" value="AdoMet_MTases"/>
    <property type="match status" value="1"/>
</dbReference>
<dbReference type="AlphaFoldDB" id="C9YER3"/>
<keyword evidence="2 5" id="KW-0808">Transferase</keyword>
<evidence type="ECO:0000256" key="3">
    <source>
        <dbReference type="ARBA" id="ARBA00022691"/>
    </source>
</evidence>
<feature type="binding site" evidence="5">
    <location>
        <position position="297"/>
    </location>
    <ligand>
        <name>S-adenosyl-L-methionine</name>
        <dbReference type="ChEBI" id="CHEBI:59789"/>
    </ligand>
</feature>
<dbReference type="Pfam" id="PF01189">
    <property type="entry name" value="Methyltr_RsmB-F"/>
    <property type="match status" value="1"/>
</dbReference>
<dbReference type="PROSITE" id="PS51686">
    <property type="entry name" value="SAM_MT_RSMB_NOP"/>
    <property type="match status" value="1"/>
</dbReference>
<dbReference type="PRINTS" id="PR02008">
    <property type="entry name" value="RCMTFAMILY"/>
</dbReference>
<gene>
    <name evidence="7" type="primary">rsmB</name>
    <name evidence="7" type="ORF">Csp_D30690</name>
</gene>
<dbReference type="EMBL" id="FN543107">
    <property type="protein sequence ID" value="CBA32151.1"/>
    <property type="molecule type" value="Genomic_DNA"/>
</dbReference>
<dbReference type="InterPro" id="IPR029063">
    <property type="entry name" value="SAM-dependent_MTases_sf"/>
</dbReference>
<dbReference type="PANTHER" id="PTHR22807:SF61">
    <property type="entry name" value="NOL1_NOP2_SUN FAMILY PROTEIN _ ANTITERMINATION NUSB DOMAIN-CONTAINING PROTEIN"/>
    <property type="match status" value="1"/>
</dbReference>
<protein>
    <submittedName>
        <fullName evidence="7">Ribosomal RNA small subunit methyltransferase B</fullName>
        <ecNumber evidence="7">2.1.1.61</ecNumber>
    </submittedName>
</protein>
<dbReference type="InterPro" id="IPR023267">
    <property type="entry name" value="RCMT"/>
</dbReference>
<dbReference type="NCBIfam" id="TIGR00563">
    <property type="entry name" value="rsmB"/>
    <property type="match status" value="1"/>
</dbReference>
<feature type="binding site" evidence="5">
    <location>
        <position position="323"/>
    </location>
    <ligand>
        <name>S-adenosyl-L-methionine</name>
        <dbReference type="ChEBI" id="CHEBI:59789"/>
    </ligand>
</feature>
<dbReference type="NCBIfam" id="NF008149">
    <property type="entry name" value="PRK10901.1"/>
    <property type="match status" value="1"/>
</dbReference>
<dbReference type="Gene3D" id="1.10.940.10">
    <property type="entry name" value="NusB-like"/>
    <property type="match status" value="1"/>
</dbReference>
<organism evidence="7">
    <name type="scientific">Curvibacter symbiont subsp. Hydra magnipapillata</name>
    <dbReference type="NCBI Taxonomy" id="667019"/>
    <lineage>
        <taxon>Bacteria</taxon>
        <taxon>Pseudomonadati</taxon>
        <taxon>Pseudomonadota</taxon>
        <taxon>Betaproteobacteria</taxon>
        <taxon>Burkholderiales</taxon>
        <taxon>Comamonadaceae</taxon>
        <taxon>Curvibacter</taxon>
    </lineage>
</organism>
<dbReference type="Pfam" id="PF22458">
    <property type="entry name" value="RsmF-B_ferredox"/>
    <property type="match status" value="1"/>
</dbReference>